<feature type="transmembrane region" description="Helical" evidence="2">
    <location>
        <begin position="270"/>
        <end position="291"/>
    </location>
</feature>
<keyword evidence="2" id="KW-0812">Transmembrane</keyword>
<comment type="caution">
    <text evidence="3">The sequence shown here is derived from an EMBL/GenBank/DDBJ whole genome shotgun (WGS) entry which is preliminary data.</text>
</comment>
<dbReference type="Proteomes" id="UP001372338">
    <property type="component" value="Unassembled WGS sequence"/>
</dbReference>
<sequence>MVVISGGEALTTGFTNSVAHYGKDYDSALIEVVRVWVKLDDVSQKHDGGVNEDHVMQTHDEQTKKYFQAINLALLRIEGREIRIEYIFIRKVAGVSTKFRYKELEEATNGFQAVIVKVSFASVFKGILSIGIVVAAKRSDEERGDEERGEREFRLEVAAIVGVQHVNHFKCHGRLIFTQIVKAYCTWLRRMKGKLEYATPTEISSKNKNASFLATGSTSMWGRRKDEEQLLAVFLIAIVIATFVLAMVLFAEDLSLEPFKIIYEERGNKYYSFDTFQCIVPLLIAAAALLVAGGALLLECIVPLCCFASHFQILYFSTIAY</sequence>
<accession>A0AAN9E0L0</accession>
<gene>
    <name evidence="3" type="ORF">RIF29_39092</name>
</gene>
<reference evidence="3 4" key="1">
    <citation type="submission" date="2024-01" db="EMBL/GenBank/DDBJ databases">
        <title>The genomes of 5 underutilized Papilionoideae crops provide insights into root nodulation and disease resistanc.</title>
        <authorList>
            <person name="Yuan L."/>
        </authorList>
    </citation>
    <scope>NUCLEOTIDE SEQUENCE [LARGE SCALE GENOMIC DNA]</scope>
    <source>
        <strain evidence="3">ZHUSHIDOU_FW_LH</strain>
        <tissue evidence="3">Leaf</tissue>
    </source>
</reference>
<organism evidence="3 4">
    <name type="scientific">Crotalaria pallida</name>
    <name type="common">Smooth rattlebox</name>
    <name type="synonym">Crotalaria striata</name>
    <dbReference type="NCBI Taxonomy" id="3830"/>
    <lineage>
        <taxon>Eukaryota</taxon>
        <taxon>Viridiplantae</taxon>
        <taxon>Streptophyta</taxon>
        <taxon>Embryophyta</taxon>
        <taxon>Tracheophyta</taxon>
        <taxon>Spermatophyta</taxon>
        <taxon>Magnoliopsida</taxon>
        <taxon>eudicotyledons</taxon>
        <taxon>Gunneridae</taxon>
        <taxon>Pentapetalae</taxon>
        <taxon>rosids</taxon>
        <taxon>fabids</taxon>
        <taxon>Fabales</taxon>
        <taxon>Fabaceae</taxon>
        <taxon>Papilionoideae</taxon>
        <taxon>50 kb inversion clade</taxon>
        <taxon>genistoids sensu lato</taxon>
        <taxon>core genistoids</taxon>
        <taxon>Crotalarieae</taxon>
        <taxon>Crotalaria</taxon>
    </lineage>
</organism>
<dbReference type="EMBL" id="JAYWIO010000008">
    <property type="protein sequence ID" value="KAK7244273.1"/>
    <property type="molecule type" value="Genomic_DNA"/>
</dbReference>
<evidence type="ECO:0000313" key="3">
    <source>
        <dbReference type="EMBL" id="KAK7244273.1"/>
    </source>
</evidence>
<dbReference type="PANTHER" id="PTHR47976:SF115">
    <property type="entry name" value="RECEPTOR-LIKE SERINE_THREONINE-PROTEIN KINASE"/>
    <property type="match status" value="1"/>
</dbReference>
<keyword evidence="4" id="KW-1185">Reference proteome</keyword>
<dbReference type="AlphaFoldDB" id="A0AAN9E0L0"/>
<evidence type="ECO:0000256" key="1">
    <source>
        <dbReference type="ARBA" id="ARBA00022729"/>
    </source>
</evidence>
<keyword evidence="2" id="KW-1133">Transmembrane helix</keyword>
<keyword evidence="1" id="KW-0732">Signal</keyword>
<evidence type="ECO:0000256" key="2">
    <source>
        <dbReference type="SAM" id="Phobius"/>
    </source>
</evidence>
<proteinExistence type="predicted"/>
<dbReference type="InterPro" id="IPR051343">
    <property type="entry name" value="G-type_lectin_kinases/EP1-like"/>
</dbReference>
<protein>
    <submittedName>
        <fullName evidence="3">Uncharacterized protein</fullName>
    </submittedName>
</protein>
<keyword evidence="2" id="KW-0472">Membrane</keyword>
<dbReference type="Gene3D" id="3.30.200.20">
    <property type="entry name" value="Phosphorylase Kinase, domain 1"/>
    <property type="match status" value="1"/>
</dbReference>
<feature type="transmembrane region" description="Helical" evidence="2">
    <location>
        <begin position="230"/>
        <end position="250"/>
    </location>
</feature>
<name>A0AAN9E0L0_CROPI</name>
<evidence type="ECO:0000313" key="4">
    <source>
        <dbReference type="Proteomes" id="UP001372338"/>
    </source>
</evidence>
<dbReference type="PANTHER" id="PTHR47976">
    <property type="entry name" value="G-TYPE LECTIN S-RECEPTOR-LIKE SERINE/THREONINE-PROTEIN KINASE SD2-5"/>
    <property type="match status" value="1"/>
</dbReference>